<dbReference type="AlphaFoldDB" id="A0A543AQ18"/>
<feature type="DNA-binding region" description="H-T-H motif" evidence="2">
    <location>
        <begin position="30"/>
        <end position="49"/>
    </location>
</feature>
<evidence type="ECO:0000256" key="2">
    <source>
        <dbReference type="PROSITE-ProRule" id="PRU00335"/>
    </source>
</evidence>
<dbReference type="GO" id="GO:0000976">
    <property type="term" value="F:transcription cis-regulatory region binding"/>
    <property type="evidence" value="ECO:0007669"/>
    <property type="project" value="TreeGrafter"/>
</dbReference>
<proteinExistence type="predicted"/>
<dbReference type="EMBL" id="VFOW01000001">
    <property type="protein sequence ID" value="TQL74670.1"/>
    <property type="molecule type" value="Genomic_DNA"/>
</dbReference>
<keyword evidence="1 2" id="KW-0238">DNA-binding</keyword>
<dbReference type="Gene3D" id="1.10.357.10">
    <property type="entry name" value="Tetracycline Repressor, domain 2"/>
    <property type="match status" value="1"/>
</dbReference>
<dbReference type="PANTHER" id="PTHR30055">
    <property type="entry name" value="HTH-TYPE TRANSCRIPTIONAL REGULATOR RUTR"/>
    <property type="match status" value="1"/>
</dbReference>
<protein>
    <submittedName>
        <fullName evidence="4">TetR family transcriptional regulator</fullName>
    </submittedName>
</protein>
<evidence type="ECO:0000259" key="3">
    <source>
        <dbReference type="PROSITE" id="PS50977"/>
    </source>
</evidence>
<dbReference type="InterPro" id="IPR009057">
    <property type="entry name" value="Homeodomain-like_sf"/>
</dbReference>
<dbReference type="Pfam" id="PF17940">
    <property type="entry name" value="TetR_C_31"/>
    <property type="match status" value="1"/>
</dbReference>
<evidence type="ECO:0000313" key="4">
    <source>
        <dbReference type="EMBL" id="TQL74670.1"/>
    </source>
</evidence>
<feature type="domain" description="HTH tetR-type" evidence="3">
    <location>
        <begin position="7"/>
        <end position="67"/>
    </location>
</feature>
<dbReference type="Proteomes" id="UP000317043">
    <property type="component" value="Unassembled WGS sequence"/>
</dbReference>
<comment type="caution">
    <text evidence="4">The sequence shown here is derived from an EMBL/GenBank/DDBJ whole genome shotgun (WGS) entry which is preliminary data.</text>
</comment>
<dbReference type="PANTHER" id="PTHR30055:SF231">
    <property type="entry name" value="TRANSCRIPTIONAL REGULATORY PROTEIN (PROBABLY DEOR-FAMILY)-RELATED"/>
    <property type="match status" value="1"/>
</dbReference>
<dbReference type="InParanoid" id="A0A543AQ18"/>
<reference evidence="4 5" key="1">
    <citation type="submission" date="2019-06" db="EMBL/GenBank/DDBJ databases">
        <title>Sequencing the genomes of 1000 actinobacteria strains.</title>
        <authorList>
            <person name="Klenk H.-P."/>
        </authorList>
    </citation>
    <scope>NUCLEOTIDE SEQUENCE [LARGE SCALE GENOMIC DNA]</scope>
    <source>
        <strain evidence="4 5">DSM 45928</strain>
    </source>
</reference>
<dbReference type="SUPFAM" id="SSF46689">
    <property type="entry name" value="Homeodomain-like"/>
    <property type="match status" value="1"/>
</dbReference>
<evidence type="ECO:0000256" key="1">
    <source>
        <dbReference type="ARBA" id="ARBA00023125"/>
    </source>
</evidence>
<accession>A0A543AQ18</accession>
<evidence type="ECO:0000313" key="5">
    <source>
        <dbReference type="Proteomes" id="UP000317043"/>
    </source>
</evidence>
<sequence length="177" mass="19763">MSPRRDPNRRSAILAATRQIIAEHGTARVTHRLVAAKANVPLGSTTYYFADLDELVTAALDDALARYTEMIQRWRHELTTDDDLPLTLIRLAVECLADRTTAITEFDLRLAAVREPKLRPLARAWDSQLYQLLSEHAPPDACRAAIDLVNGAMLAALRDDGELDRRYLTDTLTALGL</sequence>
<dbReference type="InterPro" id="IPR041583">
    <property type="entry name" value="TetR_C_31"/>
</dbReference>
<dbReference type="InterPro" id="IPR050109">
    <property type="entry name" value="HTH-type_TetR-like_transc_reg"/>
</dbReference>
<dbReference type="RefSeq" id="WP_142033947.1">
    <property type="nucleotide sequence ID" value="NZ_JBHTGS010000002.1"/>
</dbReference>
<dbReference type="Pfam" id="PF00440">
    <property type="entry name" value="TetR_N"/>
    <property type="match status" value="1"/>
</dbReference>
<dbReference type="PROSITE" id="PS50977">
    <property type="entry name" value="HTH_TETR_2"/>
    <property type="match status" value="1"/>
</dbReference>
<organism evidence="4 5">
    <name type="scientific">Stackebrandtia endophytica</name>
    <dbReference type="NCBI Taxonomy" id="1496996"/>
    <lineage>
        <taxon>Bacteria</taxon>
        <taxon>Bacillati</taxon>
        <taxon>Actinomycetota</taxon>
        <taxon>Actinomycetes</taxon>
        <taxon>Glycomycetales</taxon>
        <taxon>Glycomycetaceae</taxon>
        <taxon>Stackebrandtia</taxon>
    </lineage>
</organism>
<name>A0A543AQ18_9ACTN</name>
<keyword evidence="5" id="KW-1185">Reference proteome</keyword>
<dbReference type="FunCoup" id="A0A543AQ18">
    <property type="interactions" value="3"/>
</dbReference>
<gene>
    <name evidence="4" type="ORF">FB566_0156</name>
</gene>
<dbReference type="InterPro" id="IPR001647">
    <property type="entry name" value="HTH_TetR"/>
</dbReference>
<dbReference type="GO" id="GO:0003700">
    <property type="term" value="F:DNA-binding transcription factor activity"/>
    <property type="evidence" value="ECO:0007669"/>
    <property type="project" value="TreeGrafter"/>
</dbReference>
<dbReference type="OrthoDB" id="6929199at2"/>